<organism evidence="3">
    <name type="scientific">Plasmodium falciparum</name>
    <name type="common">malaria parasite P. falciparum</name>
    <dbReference type="NCBI Taxonomy" id="5833"/>
    <lineage>
        <taxon>Eukaryota</taxon>
        <taxon>Sar</taxon>
        <taxon>Alveolata</taxon>
        <taxon>Apicomplexa</taxon>
        <taxon>Aconoidasida</taxon>
        <taxon>Haemosporida</taxon>
        <taxon>Plasmodiidae</taxon>
        <taxon>Plasmodium</taxon>
        <taxon>Plasmodium (Laverania)</taxon>
    </lineage>
</organism>
<evidence type="ECO:0000256" key="1">
    <source>
        <dbReference type="SAM" id="MobiDB-lite"/>
    </source>
</evidence>
<accession>M9VQY5</accession>
<feature type="region of interest" description="Disordered" evidence="1">
    <location>
        <begin position="494"/>
        <end position="516"/>
    </location>
</feature>
<reference evidence="3" key="1">
    <citation type="journal article" date="2013" name="Malar. J.">
        <title>Diversity of the var gene family of Indonesian Plasmodium falciparum isolates.</title>
        <authorList>
            <person name="Sulistyaningsih E."/>
            <person name="Fitri L.E."/>
            <person name="Loscher T."/>
            <person name="Berens-Riha N."/>
        </authorList>
    </citation>
    <scope>NUCLEOTIDE SEQUENCE</scope>
</reference>
<feature type="compositionally biased region" description="Polar residues" evidence="1">
    <location>
        <begin position="494"/>
        <end position="515"/>
    </location>
</feature>
<evidence type="ECO:0000313" key="3">
    <source>
        <dbReference type="EMBL" id="AGJ83320.1"/>
    </source>
</evidence>
<dbReference type="Gene3D" id="1.20.58.830">
    <property type="match status" value="1"/>
</dbReference>
<dbReference type="InterPro" id="IPR008602">
    <property type="entry name" value="Duffy-antigen-binding"/>
</dbReference>
<dbReference type="InterPro" id="IPR042202">
    <property type="entry name" value="Duffy-ag-bd_sf"/>
</dbReference>
<feature type="domain" description="Duffy-antigen binding" evidence="2">
    <location>
        <begin position="473"/>
        <end position="599"/>
    </location>
</feature>
<dbReference type="Gene3D" id="1.20.1310.20">
    <property type="entry name" value="Duffy-antigen binding domain"/>
    <property type="match status" value="2"/>
</dbReference>
<sequence length="600" mass="67937">SVLKDVCDITNQYSNAIGESKNPCHGKDNDGVRFKIGTPWTGENKVNTAHLNLFMPPRRQHMCTSNLEFLETDQSPLKGKDNNGKLVNNSFLGDVLLSANKQVEWIKKKYKDQRHLNDNETMCRAIRYSFADLGDIIRGRDMWDENDGSQKMETILKNIFGTLRQSLDDIKGKYEGDDKATPKYKQLREDWWTANRRQVWNAMQCQKNGIICPGMPVDDYIPQRLRWMTEWAEWYCKVQKKQYSELVSACSKCKGNDQCTQNTDDCKTCTEACDAYGKEIKKWEGQWNNMLLQYLILYLEIQIAAANGGTHTYSGAVGEKDKPVVAFLQELQKETGDTKPATIATSNPTITPYSTAAGYIHQELPNVGCNIQNEFCFKKNGSTTPTAEDNTKYTFKQPPPEYKDACDCEGRNPKPPELPKKDEKEEPACKIVEELFSNVDTLQKACSLKYGPKAPTSWKCISDTTTKSGDTGGLCIPPRRRRLYIQKLQEWANNSGNNTQVSKVPQGSTPATASGSHRDPLLAAFVESAAVETFFLWHKYKQEKKKPQEGVLPQLLQPLNGDSVDGDEQNPQNKLKSGKIPPDFLRLMFYTLGDYRDICL</sequence>
<proteinExistence type="predicted"/>
<feature type="domain" description="Duffy-antigen binding" evidence="2">
    <location>
        <begin position="53"/>
        <end position="238"/>
    </location>
</feature>
<dbReference type="GO" id="GO:0046789">
    <property type="term" value="F:host cell surface receptor binding"/>
    <property type="evidence" value="ECO:0007669"/>
    <property type="project" value="InterPro"/>
</dbReference>
<feature type="region of interest" description="Disordered" evidence="1">
    <location>
        <begin position="547"/>
        <end position="577"/>
    </location>
</feature>
<feature type="non-terminal residue" evidence="3">
    <location>
        <position position="600"/>
    </location>
</feature>
<name>M9VQY5_PLAFA</name>
<evidence type="ECO:0000259" key="2">
    <source>
        <dbReference type="Pfam" id="PF05424"/>
    </source>
</evidence>
<dbReference type="SUPFAM" id="SSF140924">
    <property type="entry name" value="Duffy binding domain-like"/>
    <property type="match status" value="2"/>
</dbReference>
<protein>
    <submittedName>
        <fullName evidence="3">Erythrocyte membrane protein 1</fullName>
    </submittedName>
</protein>
<feature type="region of interest" description="Disordered" evidence="1">
    <location>
        <begin position="404"/>
        <end position="424"/>
    </location>
</feature>
<dbReference type="Pfam" id="PF05424">
    <property type="entry name" value="Duffy_binding"/>
    <property type="match status" value="2"/>
</dbReference>
<dbReference type="GO" id="GO:0016020">
    <property type="term" value="C:membrane"/>
    <property type="evidence" value="ECO:0007669"/>
    <property type="project" value="InterPro"/>
</dbReference>
<feature type="non-terminal residue" evidence="3">
    <location>
        <position position="1"/>
    </location>
</feature>
<gene>
    <name evidence="3" type="primary">var</name>
</gene>
<dbReference type="AlphaFoldDB" id="M9VQY5"/>
<dbReference type="EMBL" id="KC608966">
    <property type="protein sequence ID" value="AGJ83320.1"/>
    <property type="molecule type" value="Genomic_DNA"/>
</dbReference>